<dbReference type="AlphaFoldDB" id="A0A401UTV7"/>
<dbReference type="EMBL" id="BHYK01000049">
    <property type="protein sequence ID" value="GCD12989.1"/>
    <property type="molecule type" value="Genomic_DNA"/>
</dbReference>
<organism evidence="1 2">
    <name type="scientific">Clostridium tagluense</name>
    <dbReference type="NCBI Taxonomy" id="360422"/>
    <lineage>
        <taxon>Bacteria</taxon>
        <taxon>Bacillati</taxon>
        <taxon>Bacillota</taxon>
        <taxon>Clostridia</taxon>
        <taxon>Eubacteriales</taxon>
        <taxon>Clostridiaceae</taxon>
        <taxon>Clostridium</taxon>
    </lineage>
</organism>
<sequence length="51" mass="5779">MAYIYTTEELENIKRMIDTGKATAQQITEYGYATQTPKKVDKAKYKTGGTK</sequence>
<gene>
    <name evidence="1" type="ORF">Ctaglu_46120</name>
</gene>
<dbReference type="Proteomes" id="UP000287872">
    <property type="component" value="Unassembled WGS sequence"/>
</dbReference>
<name>A0A401UTV7_9CLOT</name>
<dbReference type="RefSeq" id="WP_185732928.1">
    <property type="nucleotide sequence ID" value="NZ_BHYK01000049.1"/>
</dbReference>
<accession>A0A401UTV7</accession>
<comment type="caution">
    <text evidence="1">The sequence shown here is derived from an EMBL/GenBank/DDBJ whole genome shotgun (WGS) entry which is preliminary data.</text>
</comment>
<reference evidence="1 2" key="1">
    <citation type="submission" date="2018-11" db="EMBL/GenBank/DDBJ databases">
        <title>Genome sequencing and assembly of Clostridium tagluense strain A121.</title>
        <authorList>
            <person name="Murakami T."/>
            <person name="Segawa T."/>
            <person name="Shcherbakova V.A."/>
            <person name="Mori H."/>
            <person name="Yoshimura Y."/>
        </authorList>
    </citation>
    <scope>NUCLEOTIDE SEQUENCE [LARGE SCALE GENOMIC DNA]</scope>
    <source>
        <strain evidence="1 2">A121</strain>
    </source>
</reference>
<keyword evidence="2" id="KW-1185">Reference proteome</keyword>
<proteinExistence type="predicted"/>
<protein>
    <submittedName>
        <fullName evidence="1">Uncharacterized protein</fullName>
    </submittedName>
</protein>
<evidence type="ECO:0000313" key="2">
    <source>
        <dbReference type="Proteomes" id="UP000287872"/>
    </source>
</evidence>
<evidence type="ECO:0000313" key="1">
    <source>
        <dbReference type="EMBL" id="GCD12989.1"/>
    </source>
</evidence>